<protein>
    <submittedName>
        <fullName evidence="1">HAD hydrolase-like protein</fullName>
    </submittedName>
</protein>
<proteinExistence type="predicted"/>
<dbReference type="Pfam" id="PF13242">
    <property type="entry name" value="Hydrolase_like"/>
    <property type="match status" value="1"/>
</dbReference>
<dbReference type="EMBL" id="JBBYAF010000003">
    <property type="protein sequence ID" value="MEL3971155.1"/>
    <property type="molecule type" value="Genomic_DNA"/>
</dbReference>
<comment type="caution">
    <text evidence="1">The sequence shown here is derived from an EMBL/GenBank/DDBJ whole genome shotgun (WGS) entry which is preliminary data.</text>
</comment>
<keyword evidence="2" id="KW-1185">Reference proteome</keyword>
<dbReference type="Gene3D" id="3.40.50.1000">
    <property type="entry name" value="HAD superfamily/HAD-like"/>
    <property type="match status" value="1"/>
</dbReference>
<evidence type="ECO:0000313" key="2">
    <source>
        <dbReference type="Proteomes" id="UP001389717"/>
    </source>
</evidence>
<dbReference type="SUPFAM" id="SSF56784">
    <property type="entry name" value="HAD-like"/>
    <property type="match status" value="1"/>
</dbReference>
<reference evidence="1 2" key="1">
    <citation type="submission" date="2024-04" db="EMBL/GenBank/DDBJ databases">
        <title>Bacillus oryzaecorticis sp. nov., a moderately halophilic bacterium isolated from rice husks.</title>
        <authorList>
            <person name="Zhu H.-S."/>
        </authorList>
    </citation>
    <scope>NUCLEOTIDE SEQUENCE [LARGE SCALE GENOMIC DNA]</scope>
    <source>
        <strain evidence="1 2">ZC255</strain>
    </source>
</reference>
<dbReference type="InterPro" id="IPR036412">
    <property type="entry name" value="HAD-like_sf"/>
</dbReference>
<organism evidence="1 2">
    <name type="scientific">Rossellomorea oryzaecorticis</name>
    <dbReference type="NCBI Taxonomy" id="1396505"/>
    <lineage>
        <taxon>Bacteria</taxon>
        <taxon>Bacillati</taxon>
        <taxon>Bacillota</taxon>
        <taxon>Bacilli</taxon>
        <taxon>Bacillales</taxon>
        <taxon>Bacillaceae</taxon>
        <taxon>Rossellomorea</taxon>
    </lineage>
</organism>
<sequence length="63" mass="6852">MGDVGSTDMLAAHSVGAMKVLVLTGWGDGSLNQYRGKWAEIEPDYVAENLLDAVKWVISKNNE</sequence>
<accession>A0ABU9K515</accession>
<name>A0ABU9K515_9BACI</name>
<gene>
    <name evidence="1" type="ORF">AAEO50_02595</name>
</gene>
<dbReference type="Proteomes" id="UP001389717">
    <property type="component" value="Unassembled WGS sequence"/>
</dbReference>
<dbReference type="InterPro" id="IPR023214">
    <property type="entry name" value="HAD_sf"/>
</dbReference>
<dbReference type="RefSeq" id="WP_341980224.1">
    <property type="nucleotide sequence ID" value="NZ_JBBYAF010000003.1"/>
</dbReference>
<evidence type="ECO:0000313" key="1">
    <source>
        <dbReference type="EMBL" id="MEL3971155.1"/>
    </source>
</evidence>